<keyword evidence="2" id="KW-1185">Reference proteome</keyword>
<dbReference type="AlphaFoldDB" id="M0QEJ8"/>
<proteinExistence type="predicted"/>
<organism evidence="1 2">
    <name type="scientific">Gordonia soli NBRC 108243</name>
    <dbReference type="NCBI Taxonomy" id="1223545"/>
    <lineage>
        <taxon>Bacteria</taxon>
        <taxon>Bacillati</taxon>
        <taxon>Actinomycetota</taxon>
        <taxon>Actinomycetes</taxon>
        <taxon>Mycobacteriales</taxon>
        <taxon>Gordoniaceae</taxon>
        <taxon>Gordonia</taxon>
    </lineage>
</organism>
<dbReference type="EMBL" id="BANX01000005">
    <property type="protein sequence ID" value="GAC66849.1"/>
    <property type="molecule type" value="Genomic_DNA"/>
</dbReference>
<comment type="caution">
    <text evidence="1">The sequence shown here is derived from an EMBL/GenBank/DDBJ whole genome shotgun (WGS) entry which is preliminary data.</text>
</comment>
<dbReference type="Proteomes" id="UP000011666">
    <property type="component" value="Unassembled WGS sequence"/>
</dbReference>
<evidence type="ECO:0000313" key="1">
    <source>
        <dbReference type="EMBL" id="GAC66849.1"/>
    </source>
</evidence>
<reference evidence="1 2" key="1">
    <citation type="submission" date="2013-01" db="EMBL/GenBank/DDBJ databases">
        <title>Whole genome shotgun sequence of Gordonia soli NBRC 108243.</title>
        <authorList>
            <person name="Isaki-Nakamura S."/>
            <person name="Hosoyama A."/>
            <person name="Tsuchikane K."/>
            <person name="Ando Y."/>
            <person name="Baba S."/>
            <person name="Ohji S."/>
            <person name="Hamada M."/>
            <person name="Tamura T."/>
            <person name="Yamazoe A."/>
            <person name="Yamazaki S."/>
            <person name="Fujita N."/>
        </authorList>
    </citation>
    <scope>NUCLEOTIDE SEQUENCE [LARGE SCALE GENOMIC DNA]</scope>
    <source>
        <strain evidence="1 2">NBRC 108243</strain>
    </source>
</reference>
<protein>
    <submittedName>
        <fullName evidence="1">Uncharacterized protein</fullName>
    </submittedName>
</protein>
<sequence length="69" mass="7352">MVGPIDQALREDLDDALNALVRATGRCDAVLEDHGRAAPRNYRVVAHRVNDARKSVSAALSELPTAGGE</sequence>
<name>M0QEJ8_9ACTN</name>
<accession>M0QEJ8</accession>
<evidence type="ECO:0000313" key="2">
    <source>
        <dbReference type="Proteomes" id="UP000011666"/>
    </source>
</evidence>
<gene>
    <name evidence="1" type="ORF">GS4_05_00580</name>
</gene>